<reference evidence="2" key="1">
    <citation type="submission" date="2021-02" db="EMBL/GenBank/DDBJ databases">
        <authorList>
            <person name="Nowell W R."/>
        </authorList>
    </citation>
    <scope>NUCLEOTIDE SEQUENCE</scope>
</reference>
<gene>
    <name evidence="2" type="ORF">GPM918_LOCUS42134</name>
    <name evidence="3" type="ORF">SRO942_LOCUS43317</name>
</gene>
<comment type="caution">
    <text evidence="2">The sequence shown here is derived from an EMBL/GenBank/DDBJ whole genome shotgun (WGS) entry which is preliminary data.</text>
</comment>
<keyword evidence="4" id="KW-1185">Reference proteome</keyword>
<dbReference type="EMBL" id="CAJNOQ010034827">
    <property type="protein sequence ID" value="CAF1596609.1"/>
    <property type="molecule type" value="Genomic_DNA"/>
</dbReference>
<feature type="non-terminal residue" evidence="2">
    <location>
        <position position="1"/>
    </location>
</feature>
<keyword evidence="1" id="KW-0175">Coiled coil</keyword>
<accession>A0A816AEI7</accession>
<evidence type="ECO:0000256" key="1">
    <source>
        <dbReference type="SAM" id="Coils"/>
    </source>
</evidence>
<evidence type="ECO:0000313" key="4">
    <source>
        <dbReference type="Proteomes" id="UP000663829"/>
    </source>
</evidence>
<dbReference type="AlphaFoldDB" id="A0A816AEI7"/>
<protein>
    <submittedName>
        <fullName evidence="2">Uncharacterized protein</fullName>
    </submittedName>
</protein>
<sequence>IMSSQCQIESCTRRAAAHCYCCKKGVCAKHFAEHDQHIKDTVHPLVDKMNILAEKLAKIEVTHLSEQPLQDLERWKNDCYALIEDVYSRKQVEIALTIQTNAELFEEYKSKQEKKLEQIRAEVEQLIQEEDATFSETEKIKAGLEQIETHLNELQTQFVSVKTRLPDKQLVTVTADLALKLSQLNISYNNGNNQEKGFGCAAFGTCATPGGQLAGPAFAASTGLGSSPMIVTNPFVYDPSKSIASGTPK</sequence>
<organism evidence="2 4">
    <name type="scientific">Didymodactylos carnosus</name>
    <dbReference type="NCBI Taxonomy" id="1234261"/>
    <lineage>
        <taxon>Eukaryota</taxon>
        <taxon>Metazoa</taxon>
        <taxon>Spiralia</taxon>
        <taxon>Gnathifera</taxon>
        <taxon>Rotifera</taxon>
        <taxon>Eurotatoria</taxon>
        <taxon>Bdelloidea</taxon>
        <taxon>Philodinida</taxon>
        <taxon>Philodinidae</taxon>
        <taxon>Didymodactylos</taxon>
    </lineage>
</organism>
<dbReference type="OrthoDB" id="10019748at2759"/>
<name>A0A816AEI7_9BILA</name>
<evidence type="ECO:0000313" key="2">
    <source>
        <dbReference type="EMBL" id="CAF1596609.1"/>
    </source>
</evidence>
<evidence type="ECO:0000313" key="3">
    <source>
        <dbReference type="EMBL" id="CAF4471587.1"/>
    </source>
</evidence>
<dbReference type="Proteomes" id="UP000681722">
    <property type="component" value="Unassembled WGS sequence"/>
</dbReference>
<dbReference type="EMBL" id="CAJOBC010101128">
    <property type="protein sequence ID" value="CAF4471587.1"/>
    <property type="molecule type" value="Genomic_DNA"/>
</dbReference>
<dbReference type="Proteomes" id="UP000663829">
    <property type="component" value="Unassembled WGS sequence"/>
</dbReference>
<feature type="coiled-coil region" evidence="1">
    <location>
        <begin position="102"/>
        <end position="164"/>
    </location>
</feature>
<proteinExistence type="predicted"/>